<evidence type="ECO:0000256" key="2">
    <source>
        <dbReference type="ARBA" id="ARBA00022679"/>
    </source>
</evidence>
<dbReference type="PANTHER" id="PTHR43300">
    <property type="entry name" value="ACETYLTRANSFERASE"/>
    <property type="match status" value="1"/>
</dbReference>
<evidence type="ECO:0000313" key="5">
    <source>
        <dbReference type="EMBL" id="ALL14953.1"/>
    </source>
</evidence>
<organism evidence="5 6">
    <name type="scientific">Caulobacter henricii</name>
    <dbReference type="NCBI Taxonomy" id="69395"/>
    <lineage>
        <taxon>Bacteria</taxon>
        <taxon>Pseudomonadati</taxon>
        <taxon>Pseudomonadota</taxon>
        <taxon>Alphaproteobacteria</taxon>
        <taxon>Caulobacterales</taxon>
        <taxon>Caulobacteraceae</taxon>
        <taxon>Caulobacter</taxon>
    </lineage>
</organism>
<keyword evidence="6" id="KW-1185">Reference proteome</keyword>
<gene>
    <name evidence="5" type="ORF">AQ619_17160</name>
</gene>
<comment type="similarity">
    <text evidence="1">Belongs to the transferase hexapeptide repeat family.</text>
</comment>
<keyword evidence="4" id="KW-0012">Acyltransferase</keyword>
<proteinExistence type="inferred from homology"/>
<keyword evidence="3" id="KW-0677">Repeat</keyword>
<name>A0A0P0P308_9CAUL</name>
<dbReference type="STRING" id="69395.AQ619_17160"/>
<dbReference type="OrthoDB" id="9815592at2"/>
<reference evidence="5 6" key="1">
    <citation type="submission" date="2015-10" db="EMBL/GenBank/DDBJ databases">
        <title>Conservation of the essential genome among Caulobacter and Brevundimonas species.</title>
        <authorList>
            <person name="Scott D."/>
            <person name="Ely B."/>
        </authorList>
    </citation>
    <scope>NUCLEOTIDE SEQUENCE [LARGE SCALE GENOMIC DNA]</scope>
    <source>
        <strain evidence="5 6">CB4</strain>
    </source>
</reference>
<dbReference type="Pfam" id="PF00132">
    <property type="entry name" value="Hexapep"/>
    <property type="match status" value="1"/>
</dbReference>
<sequence length="253" mass="27544">MKVVVTEALRELARTHRIFSPTADRLWPLGATLVVGRDAIIEPYTHLLGGFLVPARFGAFTYSHSAFDIHTRIGRYGSIAWGVKLMGSAHPHQWAAMHPFSHNPGPLPGLGAYLADVGAAPLEPFAFAQRPAAVMIGHDVWIGNEASLQRNITIGHGAVIGAQAVVTRDVPPYAIVAGSPARVIRYRFEESLIEDLLASEWWRYGPDVLQALDVRDPAGFLDRLREREARGDVSPMDLTPLTGEAILQACAAD</sequence>
<protein>
    <recommendedName>
        <fullName evidence="7">Acetyltransferase</fullName>
    </recommendedName>
</protein>
<evidence type="ECO:0000256" key="3">
    <source>
        <dbReference type="ARBA" id="ARBA00022737"/>
    </source>
</evidence>
<evidence type="ECO:0008006" key="7">
    <source>
        <dbReference type="Google" id="ProtNLM"/>
    </source>
</evidence>
<dbReference type="Proteomes" id="UP000056905">
    <property type="component" value="Chromosome"/>
</dbReference>
<dbReference type="InterPro" id="IPR011004">
    <property type="entry name" value="Trimer_LpxA-like_sf"/>
</dbReference>
<dbReference type="SUPFAM" id="SSF51161">
    <property type="entry name" value="Trimeric LpxA-like enzymes"/>
    <property type="match status" value="1"/>
</dbReference>
<dbReference type="InterPro" id="IPR018357">
    <property type="entry name" value="Hexapep_transf_CS"/>
</dbReference>
<dbReference type="InterPro" id="IPR050179">
    <property type="entry name" value="Trans_hexapeptide_repeat"/>
</dbReference>
<evidence type="ECO:0000256" key="1">
    <source>
        <dbReference type="ARBA" id="ARBA00007274"/>
    </source>
</evidence>
<dbReference type="PANTHER" id="PTHR43300:SF11">
    <property type="entry name" value="ACETYLTRANSFERASE RV3034C-RELATED"/>
    <property type="match status" value="1"/>
</dbReference>
<dbReference type="RefSeq" id="WP_062150546.1">
    <property type="nucleotide sequence ID" value="NZ_CP013002.1"/>
</dbReference>
<dbReference type="Gene3D" id="2.160.10.10">
    <property type="entry name" value="Hexapeptide repeat proteins"/>
    <property type="match status" value="1"/>
</dbReference>
<evidence type="ECO:0000256" key="4">
    <source>
        <dbReference type="ARBA" id="ARBA00023315"/>
    </source>
</evidence>
<accession>A0A0P0P308</accession>
<dbReference type="EMBL" id="CP013002">
    <property type="protein sequence ID" value="ALL14953.1"/>
    <property type="molecule type" value="Genomic_DNA"/>
</dbReference>
<dbReference type="KEGG" id="chq:AQ619_17160"/>
<dbReference type="InterPro" id="IPR001451">
    <property type="entry name" value="Hexapep"/>
</dbReference>
<evidence type="ECO:0000313" key="6">
    <source>
        <dbReference type="Proteomes" id="UP000056905"/>
    </source>
</evidence>
<dbReference type="AlphaFoldDB" id="A0A0P0P308"/>
<keyword evidence="2" id="KW-0808">Transferase</keyword>
<dbReference type="GO" id="GO:0016746">
    <property type="term" value="F:acyltransferase activity"/>
    <property type="evidence" value="ECO:0007669"/>
    <property type="project" value="UniProtKB-KW"/>
</dbReference>
<dbReference type="CDD" id="cd03349">
    <property type="entry name" value="LbH_XAT"/>
    <property type="match status" value="1"/>
</dbReference>
<dbReference type="PROSITE" id="PS00101">
    <property type="entry name" value="HEXAPEP_TRANSFERASES"/>
    <property type="match status" value="1"/>
</dbReference>